<dbReference type="AlphaFoldDB" id="A0ABD5HR34"/>
<protein>
    <recommendedName>
        <fullName evidence="4">HNH nuclease domain-containing protein</fullName>
    </recommendedName>
</protein>
<dbReference type="EMBL" id="JAWQCK010000001">
    <property type="protein sequence ID" value="MDW9207403.1"/>
    <property type="molecule type" value="Genomic_DNA"/>
</dbReference>
<proteinExistence type="predicted"/>
<accession>A0ABD5HR34</accession>
<gene>
    <name evidence="2" type="ORF">BTTOUR_01040</name>
</gene>
<feature type="coiled-coil region" evidence="1">
    <location>
        <begin position="93"/>
        <end position="147"/>
    </location>
</feature>
<evidence type="ECO:0008006" key="4">
    <source>
        <dbReference type="Google" id="ProtNLM"/>
    </source>
</evidence>
<evidence type="ECO:0000256" key="1">
    <source>
        <dbReference type="SAM" id="Coils"/>
    </source>
</evidence>
<dbReference type="RefSeq" id="WP_086414113.1">
    <property type="nucleotide sequence ID" value="NZ_JAWQCK010000001.1"/>
</dbReference>
<dbReference type="Proteomes" id="UP001272716">
    <property type="component" value="Unassembled WGS sequence"/>
</dbReference>
<reference evidence="2 3" key="1">
    <citation type="submission" date="2023-10" db="EMBL/GenBank/DDBJ databases">
        <title>Draft Genome Sequence of Bacillus thuringiensis serovar. toumanoffi 4059: Identification of a Novel Cry Protein Candidate.</title>
        <authorList>
            <person name="Murdoch R.W."/>
            <person name="Gemler B."/>
            <person name="Heater B.S."/>
        </authorList>
    </citation>
    <scope>NUCLEOTIDE SEQUENCE [LARGE SCALE GENOMIC DNA]</scope>
    <source>
        <strain evidence="2 3">4059</strain>
    </source>
</reference>
<evidence type="ECO:0000313" key="3">
    <source>
        <dbReference type="Proteomes" id="UP001272716"/>
    </source>
</evidence>
<evidence type="ECO:0000313" key="2">
    <source>
        <dbReference type="EMBL" id="MDW9207403.1"/>
    </source>
</evidence>
<name>A0ABD5HR34_BACTU</name>
<keyword evidence="1" id="KW-0175">Coiled coil</keyword>
<comment type="caution">
    <text evidence="2">The sequence shown here is derived from an EMBL/GenBank/DDBJ whole genome shotgun (WGS) entry which is preliminary data.</text>
</comment>
<organism evidence="2 3">
    <name type="scientific">Bacillus thuringiensis serovar toumanoffi</name>
    <dbReference type="NCBI Taxonomy" id="180862"/>
    <lineage>
        <taxon>Bacteria</taxon>
        <taxon>Bacillati</taxon>
        <taxon>Bacillota</taxon>
        <taxon>Bacilli</taxon>
        <taxon>Bacillales</taxon>
        <taxon>Bacillaceae</taxon>
        <taxon>Bacillus</taxon>
        <taxon>Bacillus cereus group</taxon>
    </lineage>
</organism>
<sequence length="574" mass="68016">MSIKNQPAVRFAIWNAYNRRCAISKNLIENITDMEIDHIISVATFKDKDKVRLYDLPENFELDGLENLRPVLRVWNREKSNQDLPSGQVNLDLMKAKKLKKLVEREIEKYHEEKKYALSIESIRESIQRKEISLEEYMDEIKGYKENFGDELIRIKNKFVNSIEVNSHSVRISAHLPRIREREGNCLFTFNSFYLRQVNIILTHEEILRTLYKGHKTPFHLSLRPYIIKNKLARKLKTYTVTLGGCVFNLELEEVNHLIKAIDIFMESYIEAMKKIENELESNHFYPLLSNLNNYKLLCIPTNLYEKILLFIRKHDYAHGDSNWHIFDAQGQGIKVYDKNKGKYRCFIYAVTSNNNRHVWYSSNDSVWLVWDYMTIEGEELWSAQKTYKWLVENLIPVVEFAFKPKRNALFNSRKDNIKMNEFIYTSTDKYYDINKTFSASSLLNIIESLQIMYSLKEYVYIDNSIYLNIYDSIIYLVNISSKLDYHYISSKLGLSDIDNNEDLVVKINRLKQKKVNEVIHGKTLDKLYRVLYILVQDLLEVITEEVVVKIVSLIREHVNTYNTEKLIESQYKI</sequence>